<dbReference type="Gene3D" id="3.40.50.300">
    <property type="entry name" value="P-loop containing nucleotide triphosphate hydrolases"/>
    <property type="match status" value="1"/>
</dbReference>
<dbReference type="HAMAP" id="MF_02040">
    <property type="entry name" value="Mrp_NBP35"/>
    <property type="match status" value="1"/>
</dbReference>
<proteinExistence type="inferred from homology"/>
<dbReference type="InterPro" id="IPR033756">
    <property type="entry name" value="YlxH/NBP35"/>
</dbReference>
<dbReference type="Proteomes" id="UP000627446">
    <property type="component" value="Unassembled WGS sequence"/>
</dbReference>
<evidence type="ECO:0000256" key="3">
    <source>
        <dbReference type="ARBA" id="ARBA00022723"/>
    </source>
</evidence>
<comment type="similarity">
    <text evidence="1">In the N-terminal section; belongs to the MIP18 family.</text>
</comment>
<dbReference type="InterPro" id="IPR000808">
    <property type="entry name" value="Mrp-like_CS"/>
</dbReference>
<comment type="subunit">
    <text evidence="9">Homodimer.</text>
</comment>
<keyword evidence="4 9" id="KW-0547">Nucleotide-binding</keyword>
<protein>
    <recommendedName>
        <fullName evidence="9">Iron-sulfur cluster carrier protein</fullName>
    </recommendedName>
</protein>
<evidence type="ECO:0000256" key="7">
    <source>
        <dbReference type="ARBA" id="ARBA00023014"/>
    </source>
</evidence>
<dbReference type="PANTHER" id="PTHR42961:SF2">
    <property type="entry name" value="IRON-SULFUR PROTEIN NUBPL"/>
    <property type="match status" value="1"/>
</dbReference>
<dbReference type="GO" id="GO:0005829">
    <property type="term" value="C:cytosol"/>
    <property type="evidence" value="ECO:0007669"/>
    <property type="project" value="TreeGrafter"/>
</dbReference>
<dbReference type="SUPFAM" id="SSF52540">
    <property type="entry name" value="P-loop containing nucleoside triphosphate hydrolases"/>
    <property type="match status" value="1"/>
</dbReference>
<comment type="function">
    <text evidence="9">Binds and transfers iron-sulfur (Fe-S) clusters to target apoproteins. Can hydrolyze ATP.</text>
</comment>
<evidence type="ECO:0000313" key="11">
    <source>
        <dbReference type="EMBL" id="MBC3880855.1"/>
    </source>
</evidence>
<name>A0A923HJJ2_9BURK</name>
<sequence>MSAASTEQNVAILEQAKLLLGSVIDTNTGKDFIASKAIKNIQFASGKLSLDVELGYPAKSQFTLIQDQIAKALAGISGVDSVEAHVSSKIVAHTVQRGIKLMPNVKNIIAVASGKGGVGKSTTSVNLALALAAEGASVGLLDADIYGPSQPMMMGIDARPESADGKTMEPLENYGVQVSSIGFMIDPDSPMVWRGPMVTQALQQLLELTNWRDLDYLIVDMPPGTGDIQLTLSQKVPVTGAVIVTTPQDIALLDARKGLKMFEKVGIPILGIIENMSTHICSNCGHAEAIFGAGGGEKMCQEYKVDFLGGLPLTMAIREQADSGKPTVVADPDGAIAQAYKAIARKIAIRVAEKAKDMSSKFPTITVQNN</sequence>
<gene>
    <name evidence="11" type="primary">apbC</name>
    <name evidence="11" type="ORF">H8K36_05685</name>
</gene>
<dbReference type="GO" id="GO:0051539">
    <property type="term" value="F:4 iron, 4 sulfur cluster binding"/>
    <property type="evidence" value="ECO:0007669"/>
    <property type="project" value="TreeGrafter"/>
</dbReference>
<evidence type="ECO:0000256" key="5">
    <source>
        <dbReference type="ARBA" id="ARBA00022840"/>
    </source>
</evidence>
<dbReference type="InterPro" id="IPR044304">
    <property type="entry name" value="NUBPL-like"/>
</dbReference>
<dbReference type="Pfam" id="PF01883">
    <property type="entry name" value="FeS_assembly_P"/>
    <property type="match status" value="1"/>
</dbReference>
<evidence type="ECO:0000313" key="12">
    <source>
        <dbReference type="Proteomes" id="UP000627446"/>
    </source>
</evidence>
<evidence type="ECO:0000256" key="4">
    <source>
        <dbReference type="ARBA" id="ARBA00022741"/>
    </source>
</evidence>
<feature type="binding site" evidence="9">
    <location>
        <begin position="114"/>
        <end position="121"/>
    </location>
    <ligand>
        <name>ATP</name>
        <dbReference type="ChEBI" id="CHEBI:30616"/>
    </ligand>
</feature>
<dbReference type="RefSeq" id="WP_186914672.1">
    <property type="nucleotide sequence ID" value="NZ_JACOFZ010000001.1"/>
</dbReference>
<dbReference type="GO" id="GO:0005524">
    <property type="term" value="F:ATP binding"/>
    <property type="evidence" value="ECO:0007669"/>
    <property type="project" value="UniProtKB-UniRule"/>
</dbReference>
<dbReference type="GO" id="GO:0016887">
    <property type="term" value="F:ATP hydrolysis activity"/>
    <property type="evidence" value="ECO:0007669"/>
    <property type="project" value="UniProtKB-UniRule"/>
</dbReference>
<comment type="caution">
    <text evidence="11">The sequence shown here is derived from an EMBL/GenBank/DDBJ whole genome shotgun (WGS) entry which is preliminary data.</text>
</comment>
<evidence type="ECO:0000259" key="10">
    <source>
        <dbReference type="Pfam" id="PF01883"/>
    </source>
</evidence>
<keyword evidence="9" id="KW-0378">Hydrolase</keyword>
<dbReference type="GO" id="GO:0016226">
    <property type="term" value="P:iron-sulfur cluster assembly"/>
    <property type="evidence" value="ECO:0007669"/>
    <property type="project" value="InterPro"/>
</dbReference>
<reference evidence="11" key="1">
    <citation type="submission" date="2020-08" db="EMBL/GenBank/DDBJ databases">
        <title>Novel species isolated from subtropical streams in China.</title>
        <authorList>
            <person name="Lu H."/>
        </authorList>
    </citation>
    <scope>NUCLEOTIDE SEQUENCE</scope>
    <source>
        <strain evidence="11">LX22W</strain>
    </source>
</reference>
<keyword evidence="6 9" id="KW-0408">Iron</keyword>
<dbReference type="EMBL" id="JACOFZ010000001">
    <property type="protein sequence ID" value="MBC3880855.1"/>
    <property type="molecule type" value="Genomic_DNA"/>
</dbReference>
<dbReference type="GO" id="GO:0140663">
    <property type="term" value="F:ATP-dependent FeS chaperone activity"/>
    <property type="evidence" value="ECO:0007669"/>
    <property type="project" value="InterPro"/>
</dbReference>
<dbReference type="GO" id="GO:0046872">
    <property type="term" value="F:metal ion binding"/>
    <property type="evidence" value="ECO:0007669"/>
    <property type="project" value="UniProtKB-KW"/>
</dbReference>
<dbReference type="SUPFAM" id="SSF117916">
    <property type="entry name" value="Fe-S cluster assembly (FSCA) domain-like"/>
    <property type="match status" value="1"/>
</dbReference>
<dbReference type="Pfam" id="PF10609">
    <property type="entry name" value="ParA"/>
    <property type="match status" value="1"/>
</dbReference>
<keyword evidence="7 9" id="KW-0411">Iron-sulfur</keyword>
<keyword evidence="5 9" id="KW-0067">ATP-binding</keyword>
<evidence type="ECO:0000256" key="8">
    <source>
        <dbReference type="ARBA" id="ARBA00024036"/>
    </source>
</evidence>
<evidence type="ECO:0000256" key="6">
    <source>
        <dbReference type="ARBA" id="ARBA00023004"/>
    </source>
</evidence>
<dbReference type="InterPro" id="IPR002744">
    <property type="entry name" value="MIP18-like"/>
</dbReference>
<dbReference type="PANTHER" id="PTHR42961">
    <property type="entry name" value="IRON-SULFUR PROTEIN NUBPL"/>
    <property type="match status" value="1"/>
</dbReference>
<evidence type="ECO:0000256" key="9">
    <source>
        <dbReference type="HAMAP-Rule" id="MF_02040"/>
    </source>
</evidence>
<dbReference type="NCBIfam" id="NF008669">
    <property type="entry name" value="PRK11670.1"/>
    <property type="match status" value="1"/>
</dbReference>
<dbReference type="CDD" id="cd02037">
    <property type="entry name" value="Mrp_NBP35"/>
    <property type="match status" value="1"/>
</dbReference>
<feature type="domain" description="MIP18 family-like" evidence="10">
    <location>
        <begin position="19"/>
        <end position="85"/>
    </location>
</feature>
<dbReference type="InterPro" id="IPR027417">
    <property type="entry name" value="P-loop_NTPase"/>
</dbReference>
<dbReference type="AlphaFoldDB" id="A0A923HJJ2"/>
<evidence type="ECO:0000256" key="2">
    <source>
        <dbReference type="ARBA" id="ARBA00008205"/>
    </source>
</evidence>
<dbReference type="InterPro" id="IPR034904">
    <property type="entry name" value="FSCA_dom_sf"/>
</dbReference>
<comment type="similarity">
    <text evidence="2">In the C-terminal section; belongs to the Mrp/NBP35 ATP-binding proteins family.</text>
</comment>
<accession>A0A923HJJ2</accession>
<evidence type="ECO:0000256" key="1">
    <source>
        <dbReference type="ARBA" id="ARBA00007352"/>
    </source>
</evidence>
<organism evidence="11 12">
    <name type="scientific">Undibacterium nitidum</name>
    <dbReference type="NCBI Taxonomy" id="2762298"/>
    <lineage>
        <taxon>Bacteria</taxon>
        <taxon>Pseudomonadati</taxon>
        <taxon>Pseudomonadota</taxon>
        <taxon>Betaproteobacteria</taxon>
        <taxon>Burkholderiales</taxon>
        <taxon>Oxalobacteraceae</taxon>
        <taxon>Undibacterium</taxon>
    </lineage>
</organism>
<dbReference type="FunFam" id="3.40.50.300:FF:000418">
    <property type="entry name" value="Iron-sulfur cluster carrier protein"/>
    <property type="match status" value="1"/>
</dbReference>
<keyword evidence="12" id="KW-1185">Reference proteome</keyword>
<dbReference type="PROSITE" id="PS01215">
    <property type="entry name" value="MRP"/>
    <property type="match status" value="1"/>
</dbReference>
<comment type="similarity">
    <text evidence="8 9">Belongs to the Mrp/NBP35 ATP-binding proteins family.</text>
</comment>
<keyword evidence="3 9" id="KW-0479">Metal-binding</keyword>
<dbReference type="InterPro" id="IPR019591">
    <property type="entry name" value="Mrp/NBP35_ATP-bd"/>
</dbReference>